<comment type="caution">
    <text evidence="1">The sequence shown here is derived from an EMBL/GenBank/DDBJ whole genome shotgun (WGS) entry which is preliminary data.</text>
</comment>
<reference evidence="1 2" key="1">
    <citation type="journal article" date="2016" name="Nat. Commun.">
        <title>Extremotolerant tardigrade genome and improved radiotolerance of human cultured cells by tardigrade-unique protein.</title>
        <authorList>
            <person name="Hashimoto T."/>
            <person name="Horikawa D.D."/>
            <person name="Saito Y."/>
            <person name="Kuwahara H."/>
            <person name="Kozuka-Hata H."/>
            <person name="Shin-I T."/>
            <person name="Minakuchi Y."/>
            <person name="Ohishi K."/>
            <person name="Motoyama A."/>
            <person name="Aizu T."/>
            <person name="Enomoto A."/>
            <person name="Kondo K."/>
            <person name="Tanaka S."/>
            <person name="Hara Y."/>
            <person name="Koshikawa S."/>
            <person name="Sagara H."/>
            <person name="Miura T."/>
            <person name="Yokobori S."/>
            <person name="Miyagawa K."/>
            <person name="Suzuki Y."/>
            <person name="Kubo T."/>
            <person name="Oyama M."/>
            <person name="Kohara Y."/>
            <person name="Fujiyama A."/>
            <person name="Arakawa K."/>
            <person name="Katayama T."/>
            <person name="Toyoda A."/>
            <person name="Kunieda T."/>
        </authorList>
    </citation>
    <scope>NUCLEOTIDE SEQUENCE [LARGE SCALE GENOMIC DNA]</scope>
    <source>
        <strain evidence="1 2">YOKOZUNA-1</strain>
    </source>
</reference>
<keyword evidence="2" id="KW-1185">Reference proteome</keyword>
<protein>
    <submittedName>
        <fullName evidence="1">Uncharacterized protein</fullName>
    </submittedName>
</protein>
<dbReference type="Proteomes" id="UP000186922">
    <property type="component" value="Unassembled WGS sequence"/>
</dbReference>
<evidence type="ECO:0000313" key="2">
    <source>
        <dbReference type="Proteomes" id="UP000186922"/>
    </source>
</evidence>
<dbReference type="AlphaFoldDB" id="A0A1D1V073"/>
<sequence length="51" mass="5998">LKLKLMSKLKRTNKKFCPYPVDRNHQFAARAPLFKMHSLQRSTIDPTSLLQ</sequence>
<evidence type="ECO:0000313" key="1">
    <source>
        <dbReference type="EMBL" id="GAU95246.1"/>
    </source>
</evidence>
<feature type="non-terminal residue" evidence="1">
    <location>
        <position position="1"/>
    </location>
</feature>
<gene>
    <name evidence="1" type="primary">RvY_06894-1</name>
    <name evidence="1" type="synonym">RvY_06894.1</name>
    <name evidence="1" type="ORF">RvY_06894</name>
</gene>
<dbReference type="EMBL" id="BDGG01000003">
    <property type="protein sequence ID" value="GAU95246.1"/>
    <property type="molecule type" value="Genomic_DNA"/>
</dbReference>
<organism evidence="1 2">
    <name type="scientific">Ramazzottius varieornatus</name>
    <name type="common">Water bear</name>
    <name type="synonym">Tardigrade</name>
    <dbReference type="NCBI Taxonomy" id="947166"/>
    <lineage>
        <taxon>Eukaryota</taxon>
        <taxon>Metazoa</taxon>
        <taxon>Ecdysozoa</taxon>
        <taxon>Tardigrada</taxon>
        <taxon>Eutardigrada</taxon>
        <taxon>Parachela</taxon>
        <taxon>Hypsibioidea</taxon>
        <taxon>Ramazzottiidae</taxon>
        <taxon>Ramazzottius</taxon>
    </lineage>
</organism>
<accession>A0A1D1V073</accession>
<name>A0A1D1V073_RAMVA</name>
<proteinExistence type="predicted"/>